<name>A0AAD5K1Z0_9FUNG</name>
<evidence type="ECO:0000256" key="6">
    <source>
        <dbReference type="ARBA" id="ARBA00023157"/>
    </source>
</evidence>
<reference evidence="15" key="1">
    <citation type="journal article" date="2022" name="IScience">
        <title>Evolution of zygomycete secretomes and the origins of terrestrial fungal ecologies.</title>
        <authorList>
            <person name="Chang Y."/>
            <person name="Wang Y."/>
            <person name="Mondo S."/>
            <person name="Ahrendt S."/>
            <person name="Andreopoulos W."/>
            <person name="Barry K."/>
            <person name="Beard J."/>
            <person name="Benny G.L."/>
            <person name="Blankenship S."/>
            <person name="Bonito G."/>
            <person name="Cuomo C."/>
            <person name="Desiro A."/>
            <person name="Gervers K.A."/>
            <person name="Hundley H."/>
            <person name="Kuo A."/>
            <person name="LaButti K."/>
            <person name="Lang B.F."/>
            <person name="Lipzen A."/>
            <person name="O'Donnell K."/>
            <person name="Pangilinan J."/>
            <person name="Reynolds N."/>
            <person name="Sandor L."/>
            <person name="Smith M.E."/>
            <person name="Tsang A."/>
            <person name="Grigoriev I.V."/>
            <person name="Stajich J.E."/>
            <person name="Spatafora J.W."/>
        </authorList>
    </citation>
    <scope>NUCLEOTIDE SEQUENCE</scope>
    <source>
        <strain evidence="15">RSA 2281</strain>
    </source>
</reference>
<comment type="catalytic activity">
    <reaction evidence="10">
        <text>N(4)-(alpha-D-Man-(1-&gt;2)-alpha-D-Man-(1-&gt;2)-alpha-D-Man-(1-&gt;3)-[alpha-D-Man-(1-&gt;2)-alpha-D-Man-(1-&gt;3)-[alpha-D-Man-(1-&gt;2)-alpha-D-Man-(1-&gt;6)]-alpha-D-Man-(1-&gt;6)]-beta-D-Man-(1-&gt;4)-beta-D-GlcNAc-(1-&gt;4)-beta-D-GlcNAc)-L-asparaginyl-[protein] (N-glucan mannose isomer 9A1,2,3B1,2,3) + 4 H2O = N(4)-(alpha-D-Man-(1-&gt;3)-[alpha-D-Man-(1-&gt;3)-[alpha-D-Man-(1-&gt;6)]-alpha-D-Man-(1-&gt;6)]-beta-D-Man-(1-&gt;4)-beta-D-GlcNAc-(1-&gt;4)-beta-D-GlcNAc)-L-asparaginyl-[protein] (N-glucan mannose isomer 5A1,2) + 4 beta-D-mannose</text>
        <dbReference type="Rhea" id="RHEA:56008"/>
        <dbReference type="Rhea" id="RHEA-COMP:14356"/>
        <dbReference type="Rhea" id="RHEA-COMP:14367"/>
        <dbReference type="ChEBI" id="CHEBI:15377"/>
        <dbReference type="ChEBI" id="CHEBI:28563"/>
        <dbReference type="ChEBI" id="CHEBI:59087"/>
        <dbReference type="ChEBI" id="CHEBI:139493"/>
        <dbReference type="EC" id="3.2.1.113"/>
    </reaction>
</comment>
<dbReference type="InterPro" id="IPR012341">
    <property type="entry name" value="6hp_glycosidase-like_sf"/>
</dbReference>
<organism evidence="15 16">
    <name type="scientific">Phascolomyces articulosus</name>
    <dbReference type="NCBI Taxonomy" id="60185"/>
    <lineage>
        <taxon>Eukaryota</taxon>
        <taxon>Fungi</taxon>
        <taxon>Fungi incertae sedis</taxon>
        <taxon>Mucoromycota</taxon>
        <taxon>Mucoromycotina</taxon>
        <taxon>Mucoromycetes</taxon>
        <taxon>Mucorales</taxon>
        <taxon>Lichtheimiaceae</taxon>
        <taxon>Phascolomyces</taxon>
    </lineage>
</organism>
<dbReference type="GO" id="GO:0005975">
    <property type="term" value="P:carbohydrate metabolic process"/>
    <property type="evidence" value="ECO:0007669"/>
    <property type="project" value="InterPro"/>
</dbReference>
<dbReference type="AlphaFoldDB" id="A0AAD5K1Z0"/>
<evidence type="ECO:0000256" key="13">
    <source>
        <dbReference type="PIRSR" id="PIRSR601382-3"/>
    </source>
</evidence>
<keyword evidence="4" id="KW-0732">Signal</keyword>
<comment type="caution">
    <text evidence="15">The sequence shown here is derived from an EMBL/GenBank/DDBJ whole genome shotgun (WGS) entry which is preliminary data.</text>
</comment>
<proteinExistence type="inferred from homology"/>
<evidence type="ECO:0000256" key="4">
    <source>
        <dbReference type="ARBA" id="ARBA00022729"/>
    </source>
</evidence>
<dbReference type="PANTHER" id="PTHR11742">
    <property type="entry name" value="MANNOSYL-OLIGOSACCHARIDE ALPHA-1,2-MANNOSIDASE-RELATED"/>
    <property type="match status" value="1"/>
</dbReference>
<sequence length="450" mass="51031">MIIMGLDEEYEYALENFVKTLDFSKSNAPSKGFETSIRYLGGLLAAYDLKGDKILLDKAVELTERVLMPLFDPISGAPYTYFDVNGNRPVKTNTITLAEFGTYTVEFTRLSQLTGNMKYANVANAIVEKAIAQPSRMAGLYPNSWNVNPFKPLNASIVNVGAGGDSFYEYLIKNYVISEKPNKDILNAWVAAVNSIEDYLLSPTKEDPSIQFIASITNQTVNYQSDELICFWPGNILLGMSQMTGDKSRQQKFAQTFMDSCIKTWETTGTGLAPEVWSWNPKTPATQKTEDPNIWEHIKDIFNGSVLKRSSNNEQNGIPNKRDLSGRPFEIVGPSYNLRPETIESIFYYDRVVGGSSDYPDYYKDIGWRMFEKIQYYTKTDTGYSSIRDVDDISTGLGNKSDFQESFFFAETLKYLYLLFSDDSCMSLDHYVFSTEAHPFKMPRSIKLQK</sequence>
<evidence type="ECO:0000256" key="10">
    <source>
        <dbReference type="ARBA" id="ARBA00048605"/>
    </source>
</evidence>
<feature type="disulfide bond" evidence="13">
    <location>
        <begin position="230"/>
        <end position="261"/>
    </location>
</feature>
<comment type="catalytic activity">
    <reaction evidence="9">
        <text>N(4)-(alpha-D-Man-(1-&gt;2)-alpha-D-Man-(1-&gt;2)-alpha-D-Man-(1-&gt;3)-[alpha-D-Man-(1-&gt;3)-[alpha-D-Man-(1-&gt;2)-alpha-D-Man-(1-&gt;6)]-alpha-D-Man-(1-&gt;6)]-beta-D-Man-(1-&gt;4)-beta-D-GlcNAc-(1-&gt;4)-beta-D-GlcNAc)-L-asparaginyl-[protein] (N-glucan mannose isomer 8A1,2,3B1,3) + 3 H2O = N(4)-(alpha-D-Man-(1-&gt;3)-[alpha-D-Man-(1-&gt;3)-[alpha-D-Man-(1-&gt;6)]-alpha-D-Man-(1-&gt;6)]-beta-D-Man-(1-&gt;4)-beta-D-GlcNAc-(1-&gt;4)-beta-D-GlcNAc)-L-asparaginyl-[protein] (N-glucan mannose isomer 5A1,2) + 3 beta-D-mannose</text>
        <dbReference type="Rhea" id="RHEA:56028"/>
        <dbReference type="Rhea" id="RHEA-COMP:14358"/>
        <dbReference type="Rhea" id="RHEA-COMP:14367"/>
        <dbReference type="ChEBI" id="CHEBI:15377"/>
        <dbReference type="ChEBI" id="CHEBI:28563"/>
        <dbReference type="ChEBI" id="CHEBI:59087"/>
        <dbReference type="ChEBI" id="CHEBI:60628"/>
        <dbReference type="EC" id="3.2.1.113"/>
    </reaction>
</comment>
<dbReference type="SUPFAM" id="SSF48225">
    <property type="entry name" value="Seven-hairpin glycosidases"/>
    <property type="match status" value="1"/>
</dbReference>
<dbReference type="GO" id="GO:0005509">
    <property type="term" value="F:calcium ion binding"/>
    <property type="evidence" value="ECO:0007669"/>
    <property type="project" value="InterPro"/>
</dbReference>
<keyword evidence="5 14" id="KW-0378">Hydrolase</keyword>
<feature type="active site" evidence="11">
    <location>
        <position position="165"/>
    </location>
</feature>
<evidence type="ECO:0000313" key="15">
    <source>
        <dbReference type="EMBL" id="KAI9247467.1"/>
    </source>
</evidence>
<dbReference type="EC" id="3.2.1.-" evidence="14"/>
<feature type="active site" description="Proton donor" evidence="11">
    <location>
        <position position="275"/>
    </location>
</feature>
<evidence type="ECO:0000313" key="16">
    <source>
        <dbReference type="Proteomes" id="UP001209540"/>
    </source>
</evidence>
<evidence type="ECO:0000256" key="12">
    <source>
        <dbReference type="PIRSR" id="PIRSR601382-2"/>
    </source>
</evidence>
<comment type="similarity">
    <text evidence="3 14">Belongs to the glycosyl hydrolase 47 family.</text>
</comment>
<dbReference type="PRINTS" id="PR00747">
    <property type="entry name" value="GLYHDRLASE47"/>
</dbReference>
<reference evidence="15" key="2">
    <citation type="submission" date="2023-02" db="EMBL/GenBank/DDBJ databases">
        <authorList>
            <consortium name="DOE Joint Genome Institute"/>
            <person name="Mondo S.J."/>
            <person name="Chang Y."/>
            <person name="Wang Y."/>
            <person name="Ahrendt S."/>
            <person name="Andreopoulos W."/>
            <person name="Barry K."/>
            <person name="Beard J."/>
            <person name="Benny G.L."/>
            <person name="Blankenship S."/>
            <person name="Bonito G."/>
            <person name="Cuomo C."/>
            <person name="Desiro A."/>
            <person name="Gervers K.A."/>
            <person name="Hundley H."/>
            <person name="Kuo A."/>
            <person name="LaButti K."/>
            <person name="Lang B.F."/>
            <person name="Lipzen A."/>
            <person name="O'Donnell K."/>
            <person name="Pangilinan J."/>
            <person name="Reynolds N."/>
            <person name="Sandor L."/>
            <person name="Smith M.W."/>
            <person name="Tsang A."/>
            <person name="Grigoriev I.V."/>
            <person name="Stajich J.E."/>
            <person name="Spatafora J.W."/>
        </authorList>
    </citation>
    <scope>NUCLEOTIDE SEQUENCE</scope>
    <source>
        <strain evidence="15">RSA 2281</strain>
    </source>
</reference>
<dbReference type="EMBL" id="JAIXMP010000042">
    <property type="protein sequence ID" value="KAI9247467.1"/>
    <property type="molecule type" value="Genomic_DNA"/>
</dbReference>
<dbReference type="GO" id="GO:0036503">
    <property type="term" value="P:ERAD pathway"/>
    <property type="evidence" value="ECO:0007669"/>
    <property type="project" value="UniProtKB-ARBA"/>
</dbReference>
<accession>A0AAD5K1Z0</accession>
<protein>
    <recommendedName>
        <fullName evidence="14">alpha-1,2-Mannosidase</fullName>
        <ecNumber evidence="14">3.2.1.-</ecNumber>
    </recommendedName>
</protein>
<comment type="cofactor">
    <cofactor evidence="1 12">
        <name>Ca(2+)</name>
        <dbReference type="ChEBI" id="CHEBI:29108"/>
    </cofactor>
</comment>
<dbReference type="GO" id="GO:0005783">
    <property type="term" value="C:endoplasmic reticulum"/>
    <property type="evidence" value="ECO:0007669"/>
    <property type="project" value="TreeGrafter"/>
</dbReference>
<dbReference type="InterPro" id="IPR050749">
    <property type="entry name" value="Glycosyl_Hydrolase_47"/>
</dbReference>
<evidence type="ECO:0000256" key="3">
    <source>
        <dbReference type="ARBA" id="ARBA00007658"/>
    </source>
</evidence>
<dbReference type="Gene3D" id="1.50.10.10">
    <property type="match status" value="1"/>
</dbReference>
<evidence type="ECO:0000256" key="8">
    <source>
        <dbReference type="ARBA" id="ARBA00023295"/>
    </source>
</evidence>
<keyword evidence="6 13" id="KW-1015">Disulfide bond</keyword>
<feature type="binding site" evidence="12">
    <location>
        <position position="435"/>
    </location>
    <ligand>
        <name>Ca(2+)</name>
        <dbReference type="ChEBI" id="CHEBI:29108"/>
    </ligand>
</feature>
<feature type="active site" evidence="11">
    <location>
        <position position="341"/>
    </location>
</feature>
<keyword evidence="7" id="KW-0325">Glycoprotein</keyword>
<dbReference type="PANTHER" id="PTHR11742:SF101">
    <property type="entry name" value="MANNOSYL-OLIGOSACCHARIDE ALPHA-1,2-MANNOSIDASE 1B"/>
    <property type="match status" value="1"/>
</dbReference>
<dbReference type="InterPro" id="IPR001382">
    <property type="entry name" value="Glyco_hydro_47"/>
</dbReference>
<dbReference type="InterPro" id="IPR036026">
    <property type="entry name" value="Seven-hairpin_glycosidases"/>
</dbReference>
<dbReference type="GO" id="GO:0016020">
    <property type="term" value="C:membrane"/>
    <property type="evidence" value="ECO:0007669"/>
    <property type="project" value="InterPro"/>
</dbReference>
<comment type="pathway">
    <text evidence="2">Protein modification; protein glycosylation.</text>
</comment>
<evidence type="ECO:0000256" key="14">
    <source>
        <dbReference type="RuleBase" id="RU361193"/>
    </source>
</evidence>
<keyword evidence="12" id="KW-0479">Metal-binding</keyword>
<feature type="active site" description="Proton donor" evidence="11">
    <location>
        <position position="34"/>
    </location>
</feature>
<dbReference type="Pfam" id="PF01532">
    <property type="entry name" value="Glyco_hydro_47"/>
    <property type="match status" value="1"/>
</dbReference>
<keyword evidence="16" id="KW-1185">Reference proteome</keyword>
<evidence type="ECO:0000256" key="2">
    <source>
        <dbReference type="ARBA" id="ARBA00004922"/>
    </source>
</evidence>
<dbReference type="Proteomes" id="UP001209540">
    <property type="component" value="Unassembled WGS sequence"/>
</dbReference>
<evidence type="ECO:0000256" key="11">
    <source>
        <dbReference type="PIRSR" id="PIRSR601382-1"/>
    </source>
</evidence>
<gene>
    <name evidence="15" type="ORF">BDA99DRAFT_446824</name>
</gene>
<evidence type="ECO:0000256" key="7">
    <source>
        <dbReference type="ARBA" id="ARBA00023180"/>
    </source>
</evidence>
<evidence type="ECO:0000256" key="5">
    <source>
        <dbReference type="ARBA" id="ARBA00022801"/>
    </source>
</evidence>
<evidence type="ECO:0000256" key="1">
    <source>
        <dbReference type="ARBA" id="ARBA00001913"/>
    </source>
</evidence>
<keyword evidence="12" id="KW-0106">Calcium</keyword>
<keyword evidence="8 14" id="KW-0326">Glycosidase</keyword>
<evidence type="ECO:0000256" key="9">
    <source>
        <dbReference type="ARBA" id="ARBA00047669"/>
    </source>
</evidence>
<dbReference type="GO" id="GO:0004571">
    <property type="term" value="F:mannosyl-oligosaccharide 1,2-alpha-mannosidase activity"/>
    <property type="evidence" value="ECO:0007669"/>
    <property type="project" value="UniProtKB-EC"/>
</dbReference>